<reference evidence="8" key="2">
    <citation type="submission" date="2021-04" db="EMBL/GenBank/DDBJ databases">
        <authorList>
            <person name="Gilroy R."/>
        </authorList>
    </citation>
    <scope>NUCLEOTIDE SEQUENCE</scope>
    <source>
        <strain evidence="8">ChiHjej12B11-16260</strain>
    </source>
</reference>
<dbReference type="PANTHER" id="PTHR43133:SF8">
    <property type="entry name" value="RNA POLYMERASE SIGMA FACTOR HI_1459-RELATED"/>
    <property type="match status" value="1"/>
</dbReference>
<dbReference type="NCBIfam" id="TIGR02937">
    <property type="entry name" value="sigma70-ECF"/>
    <property type="match status" value="1"/>
</dbReference>
<comment type="caution">
    <text evidence="8">The sequence shown here is derived from an EMBL/GenBank/DDBJ whole genome shotgun (WGS) entry which is preliminary data.</text>
</comment>
<keyword evidence="3" id="KW-0731">Sigma factor</keyword>
<dbReference type="InterPro" id="IPR013324">
    <property type="entry name" value="RNA_pol_sigma_r3/r4-like"/>
</dbReference>
<organism evidence="8 9">
    <name type="scientific">Candidatus Barnesiella excrementipullorum</name>
    <dbReference type="NCBI Taxonomy" id="2838479"/>
    <lineage>
        <taxon>Bacteria</taxon>
        <taxon>Pseudomonadati</taxon>
        <taxon>Bacteroidota</taxon>
        <taxon>Bacteroidia</taxon>
        <taxon>Bacteroidales</taxon>
        <taxon>Barnesiellaceae</taxon>
        <taxon>Barnesiella</taxon>
    </lineage>
</organism>
<name>A0A9D1VPK6_9BACT</name>
<feature type="domain" description="RNA polymerase sigma factor 70 region 4 type 2" evidence="7">
    <location>
        <begin position="106"/>
        <end position="157"/>
    </location>
</feature>
<evidence type="ECO:0000313" key="9">
    <source>
        <dbReference type="Proteomes" id="UP000824246"/>
    </source>
</evidence>
<sequence>MDSARFKELFLPYHRRIYQVAFRLLGNSDDAEDMVQETYIKLWERRDELSQVRNAEAFCTVITRNLCLDKLRSTKYDTTSTDDEHVMLPDSETPSDIVERKDHNRLLYGLINRLPDMQKKLVLLHDANGYTFEEIEKITGLTPINIRVTLSRARKKLREQFIKHTAYGE</sequence>
<evidence type="ECO:0000259" key="7">
    <source>
        <dbReference type="Pfam" id="PF08281"/>
    </source>
</evidence>
<proteinExistence type="inferred from homology"/>
<evidence type="ECO:0000256" key="4">
    <source>
        <dbReference type="ARBA" id="ARBA00023125"/>
    </source>
</evidence>
<dbReference type="Proteomes" id="UP000824246">
    <property type="component" value="Unassembled WGS sequence"/>
</dbReference>
<protein>
    <submittedName>
        <fullName evidence="8">RNA polymerase sigma factor</fullName>
    </submittedName>
</protein>
<evidence type="ECO:0000256" key="3">
    <source>
        <dbReference type="ARBA" id="ARBA00023082"/>
    </source>
</evidence>
<dbReference type="PANTHER" id="PTHR43133">
    <property type="entry name" value="RNA POLYMERASE ECF-TYPE SIGMA FACTO"/>
    <property type="match status" value="1"/>
</dbReference>
<reference evidence="8" key="1">
    <citation type="journal article" date="2021" name="PeerJ">
        <title>Extensive microbial diversity within the chicken gut microbiome revealed by metagenomics and culture.</title>
        <authorList>
            <person name="Gilroy R."/>
            <person name="Ravi A."/>
            <person name="Getino M."/>
            <person name="Pursley I."/>
            <person name="Horton D.L."/>
            <person name="Alikhan N.F."/>
            <person name="Baker D."/>
            <person name="Gharbi K."/>
            <person name="Hall N."/>
            <person name="Watson M."/>
            <person name="Adriaenssens E.M."/>
            <person name="Foster-Nyarko E."/>
            <person name="Jarju S."/>
            <person name="Secka A."/>
            <person name="Antonio M."/>
            <person name="Oren A."/>
            <person name="Chaudhuri R.R."/>
            <person name="La Ragione R."/>
            <person name="Hildebrand F."/>
            <person name="Pallen M.J."/>
        </authorList>
    </citation>
    <scope>NUCLEOTIDE SEQUENCE</scope>
    <source>
        <strain evidence="8">ChiHjej12B11-16260</strain>
    </source>
</reference>
<dbReference type="SUPFAM" id="SSF88659">
    <property type="entry name" value="Sigma3 and sigma4 domains of RNA polymerase sigma factors"/>
    <property type="match status" value="1"/>
</dbReference>
<dbReference type="InterPro" id="IPR039425">
    <property type="entry name" value="RNA_pol_sigma-70-like"/>
</dbReference>
<dbReference type="InterPro" id="IPR007627">
    <property type="entry name" value="RNA_pol_sigma70_r2"/>
</dbReference>
<keyword evidence="5" id="KW-0804">Transcription</keyword>
<dbReference type="GO" id="GO:0006352">
    <property type="term" value="P:DNA-templated transcription initiation"/>
    <property type="evidence" value="ECO:0007669"/>
    <property type="project" value="InterPro"/>
</dbReference>
<feature type="domain" description="RNA polymerase sigma-70 region 2" evidence="6">
    <location>
        <begin position="9"/>
        <end position="74"/>
    </location>
</feature>
<evidence type="ECO:0000313" key="8">
    <source>
        <dbReference type="EMBL" id="HIX44631.1"/>
    </source>
</evidence>
<dbReference type="GO" id="GO:0003677">
    <property type="term" value="F:DNA binding"/>
    <property type="evidence" value="ECO:0007669"/>
    <property type="project" value="UniProtKB-KW"/>
</dbReference>
<evidence type="ECO:0000256" key="2">
    <source>
        <dbReference type="ARBA" id="ARBA00023015"/>
    </source>
</evidence>
<dbReference type="Gene3D" id="1.10.1740.10">
    <property type="match status" value="1"/>
</dbReference>
<dbReference type="Pfam" id="PF04542">
    <property type="entry name" value="Sigma70_r2"/>
    <property type="match status" value="1"/>
</dbReference>
<dbReference type="CDD" id="cd06171">
    <property type="entry name" value="Sigma70_r4"/>
    <property type="match status" value="1"/>
</dbReference>
<dbReference type="SUPFAM" id="SSF88946">
    <property type="entry name" value="Sigma2 domain of RNA polymerase sigma factors"/>
    <property type="match status" value="1"/>
</dbReference>
<dbReference type="EMBL" id="DXFB01000006">
    <property type="protein sequence ID" value="HIX44631.1"/>
    <property type="molecule type" value="Genomic_DNA"/>
</dbReference>
<accession>A0A9D1VPK6</accession>
<keyword evidence="4" id="KW-0238">DNA-binding</keyword>
<evidence type="ECO:0000259" key="6">
    <source>
        <dbReference type="Pfam" id="PF04542"/>
    </source>
</evidence>
<dbReference type="InterPro" id="IPR014284">
    <property type="entry name" value="RNA_pol_sigma-70_dom"/>
</dbReference>
<dbReference type="GO" id="GO:0016987">
    <property type="term" value="F:sigma factor activity"/>
    <property type="evidence" value="ECO:0007669"/>
    <property type="project" value="UniProtKB-KW"/>
</dbReference>
<evidence type="ECO:0000256" key="5">
    <source>
        <dbReference type="ARBA" id="ARBA00023163"/>
    </source>
</evidence>
<dbReference type="InterPro" id="IPR013325">
    <property type="entry name" value="RNA_pol_sigma_r2"/>
</dbReference>
<keyword evidence="2" id="KW-0805">Transcription regulation</keyword>
<gene>
    <name evidence="8" type="ORF">H9982_00245</name>
</gene>
<dbReference type="InterPro" id="IPR036388">
    <property type="entry name" value="WH-like_DNA-bd_sf"/>
</dbReference>
<dbReference type="AlphaFoldDB" id="A0A9D1VPK6"/>
<comment type="similarity">
    <text evidence="1">Belongs to the sigma-70 factor family. ECF subfamily.</text>
</comment>
<dbReference type="Pfam" id="PF08281">
    <property type="entry name" value="Sigma70_r4_2"/>
    <property type="match status" value="1"/>
</dbReference>
<evidence type="ECO:0000256" key="1">
    <source>
        <dbReference type="ARBA" id="ARBA00010641"/>
    </source>
</evidence>
<dbReference type="InterPro" id="IPR013249">
    <property type="entry name" value="RNA_pol_sigma70_r4_t2"/>
</dbReference>
<dbReference type="Gene3D" id="1.10.10.10">
    <property type="entry name" value="Winged helix-like DNA-binding domain superfamily/Winged helix DNA-binding domain"/>
    <property type="match status" value="1"/>
</dbReference>